<dbReference type="InterPro" id="IPR044838">
    <property type="entry name" value="EGY1-like"/>
</dbReference>
<dbReference type="GO" id="GO:0031969">
    <property type="term" value="C:chloroplast membrane"/>
    <property type="evidence" value="ECO:0007669"/>
    <property type="project" value="UniProtKB-SubCell"/>
</dbReference>
<dbReference type="Gramene" id="CDY64002">
    <property type="protein sequence ID" value="CDY64002"/>
    <property type="gene ID" value="GSBRNA2T00040784001"/>
</dbReference>
<dbReference type="STRING" id="3708.A0A078JFX1"/>
<dbReference type="GO" id="GO:0006508">
    <property type="term" value="P:proteolysis"/>
    <property type="evidence" value="ECO:0007669"/>
    <property type="project" value="UniProtKB-KW"/>
</dbReference>
<keyword evidence="9 12" id="KW-1133">Transmembrane helix</keyword>
<evidence type="ECO:0000256" key="3">
    <source>
        <dbReference type="ARBA" id="ARBA00022528"/>
    </source>
</evidence>
<dbReference type="GO" id="GO:0009507">
    <property type="term" value="C:chloroplast"/>
    <property type="evidence" value="ECO:0000318"/>
    <property type="project" value="GO_Central"/>
</dbReference>
<gene>
    <name evidence="13" type="primary">BnaCnng42930D</name>
    <name evidence="13" type="ORF">GSBRNA2T00040784001</name>
</gene>
<dbReference type="EMBL" id="LK034385">
    <property type="protein sequence ID" value="CDY64002.1"/>
    <property type="molecule type" value="Genomic_DNA"/>
</dbReference>
<evidence type="ECO:0000256" key="12">
    <source>
        <dbReference type="SAM" id="Phobius"/>
    </source>
</evidence>
<organism evidence="13 14">
    <name type="scientific">Brassica napus</name>
    <name type="common">Rape</name>
    <dbReference type="NCBI Taxonomy" id="3708"/>
    <lineage>
        <taxon>Eukaryota</taxon>
        <taxon>Viridiplantae</taxon>
        <taxon>Streptophyta</taxon>
        <taxon>Embryophyta</taxon>
        <taxon>Tracheophyta</taxon>
        <taxon>Spermatophyta</taxon>
        <taxon>Magnoliopsida</taxon>
        <taxon>eudicotyledons</taxon>
        <taxon>Gunneridae</taxon>
        <taxon>Pentapetalae</taxon>
        <taxon>rosids</taxon>
        <taxon>malvids</taxon>
        <taxon>Brassicales</taxon>
        <taxon>Brassicaceae</taxon>
        <taxon>Brassiceae</taxon>
        <taxon>Brassica</taxon>
    </lineage>
</organism>
<dbReference type="AlphaFoldDB" id="A0A078JFX1"/>
<sequence length="193" mass="21761">MSCCNSFSCAVYLSCTVHVNSPTFRYLVHLLELHSQCPCLMLFLSTDADAASDLVQVPSMLYQGILLLGLIGRATLGYAALHAATVSIQPLLIAGWCGLTTTAFIYASCWMFGWRKSAGTYLIYGTWYVQICYLFSLRFFYFSARQPFGTSLGTLRANLPKTRETVSERCDQDWNDTARYIESCMYADEEEEF</sequence>
<keyword evidence="3" id="KW-0150">Chloroplast</keyword>
<keyword evidence="6 12" id="KW-0812">Transmembrane</keyword>
<dbReference type="PANTHER" id="PTHR31412">
    <property type="entry name" value="ZINC METALLOPROTEASE EGY1"/>
    <property type="match status" value="1"/>
</dbReference>
<protein>
    <submittedName>
        <fullName evidence="13">BnaCnng42930D protein</fullName>
    </submittedName>
</protein>
<evidence type="ECO:0000256" key="2">
    <source>
        <dbReference type="ARBA" id="ARBA00007931"/>
    </source>
</evidence>
<comment type="similarity">
    <text evidence="2">Belongs to the peptidase M50B family.</text>
</comment>
<evidence type="ECO:0000256" key="6">
    <source>
        <dbReference type="ARBA" id="ARBA00022692"/>
    </source>
</evidence>
<evidence type="ECO:0000256" key="11">
    <source>
        <dbReference type="ARBA" id="ARBA00023136"/>
    </source>
</evidence>
<name>A0A078JFX1_BRANA</name>
<evidence type="ECO:0000313" key="14">
    <source>
        <dbReference type="Proteomes" id="UP000028999"/>
    </source>
</evidence>
<evidence type="ECO:0000256" key="8">
    <source>
        <dbReference type="ARBA" id="ARBA00022946"/>
    </source>
</evidence>
<keyword evidence="5" id="KW-0645">Protease</keyword>
<keyword evidence="14" id="KW-1185">Reference proteome</keyword>
<keyword evidence="4" id="KW-0934">Plastid</keyword>
<dbReference type="OMA" id="FIYASCW"/>
<keyword evidence="8" id="KW-0809">Transit peptide</keyword>
<dbReference type="Proteomes" id="UP000028999">
    <property type="component" value="Unassembled WGS sequence"/>
</dbReference>
<keyword evidence="10" id="KW-0482">Metalloprotease</keyword>
<feature type="transmembrane region" description="Helical" evidence="12">
    <location>
        <begin position="121"/>
        <end position="141"/>
    </location>
</feature>
<feature type="transmembrane region" description="Helical" evidence="12">
    <location>
        <begin position="93"/>
        <end position="115"/>
    </location>
</feature>
<dbReference type="PANTHER" id="PTHR31412:SF0">
    <property type="entry name" value="ZINC METALLOPROTEASE EGY1, CHLOROPLASTIC-RELATED"/>
    <property type="match status" value="1"/>
</dbReference>
<dbReference type="GO" id="GO:0004222">
    <property type="term" value="F:metalloendopeptidase activity"/>
    <property type="evidence" value="ECO:0000318"/>
    <property type="project" value="GO_Central"/>
</dbReference>
<comment type="subcellular location">
    <subcellularLocation>
        <location evidence="1">Plastid</location>
        <location evidence="1">Chloroplast membrane</location>
        <topology evidence="1">Multi-pass membrane protein</topology>
    </subcellularLocation>
</comment>
<dbReference type="PaxDb" id="3708-A0A078JFX1"/>
<keyword evidence="7" id="KW-0378">Hydrolase</keyword>
<evidence type="ECO:0000256" key="1">
    <source>
        <dbReference type="ARBA" id="ARBA00004508"/>
    </source>
</evidence>
<evidence type="ECO:0000256" key="7">
    <source>
        <dbReference type="ARBA" id="ARBA00022801"/>
    </source>
</evidence>
<proteinExistence type="inferred from homology"/>
<evidence type="ECO:0000313" key="13">
    <source>
        <dbReference type="EMBL" id="CDY64002.1"/>
    </source>
</evidence>
<evidence type="ECO:0000256" key="10">
    <source>
        <dbReference type="ARBA" id="ARBA00023049"/>
    </source>
</evidence>
<evidence type="ECO:0000256" key="5">
    <source>
        <dbReference type="ARBA" id="ARBA00022670"/>
    </source>
</evidence>
<evidence type="ECO:0000256" key="9">
    <source>
        <dbReference type="ARBA" id="ARBA00022989"/>
    </source>
</evidence>
<evidence type="ECO:0000256" key="4">
    <source>
        <dbReference type="ARBA" id="ARBA00022640"/>
    </source>
</evidence>
<accession>A0A078JFX1</accession>
<feature type="transmembrane region" description="Helical" evidence="12">
    <location>
        <begin position="60"/>
        <end position="81"/>
    </location>
</feature>
<keyword evidence="11 12" id="KW-0472">Membrane</keyword>
<reference evidence="13 14" key="1">
    <citation type="journal article" date="2014" name="Science">
        <title>Plant genetics. Early allopolyploid evolution in the post-Neolithic Brassica napus oilseed genome.</title>
        <authorList>
            <person name="Chalhoub B."/>
            <person name="Denoeud F."/>
            <person name="Liu S."/>
            <person name="Parkin I.A."/>
            <person name="Tang H."/>
            <person name="Wang X."/>
            <person name="Chiquet J."/>
            <person name="Belcram H."/>
            <person name="Tong C."/>
            <person name="Samans B."/>
            <person name="Correa M."/>
            <person name="Da Silva C."/>
            <person name="Just J."/>
            <person name="Falentin C."/>
            <person name="Koh C.S."/>
            <person name="Le Clainche I."/>
            <person name="Bernard M."/>
            <person name="Bento P."/>
            <person name="Noel B."/>
            <person name="Labadie K."/>
            <person name="Alberti A."/>
            <person name="Charles M."/>
            <person name="Arnaud D."/>
            <person name="Guo H."/>
            <person name="Daviaud C."/>
            <person name="Alamery S."/>
            <person name="Jabbari K."/>
            <person name="Zhao M."/>
            <person name="Edger P.P."/>
            <person name="Chelaifa H."/>
            <person name="Tack D."/>
            <person name="Lassalle G."/>
            <person name="Mestiri I."/>
            <person name="Schnel N."/>
            <person name="Le Paslier M.C."/>
            <person name="Fan G."/>
            <person name="Renault V."/>
            <person name="Bayer P.E."/>
            <person name="Golicz A.A."/>
            <person name="Manoli S."/>
            <person name="Lee T.H."/>
            <person name="Thi V.H."/>
            <person name="Chalabi S."/>
            <person name="Hu Q."/>
            <person name="Fan C."/>
            <person name="Tollenaere R."/>
            <person name="Lu Y."/>
            <person name="Battail C."/>
            <person name="Shen J."/>
            <person name="Sidebottom C.H."/>
            <person name="Wang X."/>
            <person name="Canaguier A."/>
            <person name="Chauveau A."/>
            <person name="Berard A."/>
            <person name="Deniot G."/>
            <person name="Guan M."/>
            <person name="Liu Z."/>
            <person name="Sun F."/>
            <person name="Lim Y.P."/>
            <person name="Lyons E."/>
            <person name="Town C.D."/>
            <person name="Bancroft I."/>
            <person name="Wang X."/>
            <person name="Meng J."/>
            <person name="Ma J."/>
            <person name="Pires J.C."/>
            <person name="King G.J."/>
            <person name="Brunel D."/>
            <person name="Delourme R."/>
            <person name="Renard M."/>
            <person name="Aury J.M."/>
            <person name="Adams K.L."/>
            <person name="Batley J."/>
            <person name="Snowdon R.J."/>
            <person name="Tost J."/>
            <person name="Edwards D."/>
            <person name="Zhou Y."/>
            <person name="Hua W."/>
            <person name="Sharpe A.G."/>
            <person name="Paterson A.H."/>
            <person name="Guan C."/>
            <person name="Wincker P."/>
        </authorList>
    </citation>
    <scope>NUCLEOTIDE SEQUENCE [LARGE SCALE GENOMIC DNA]</scope>
    <source>
        <strain evidence="14">cv. Darmor-bzh</strain>
    </source>
</reference>